<name>A0AAT9FLK9_9BACT</name>
<feature type="chain" id="PRO_5043602541" evidence="1">
    <location>
        <begin position="31"/>
        <end position="247"/>
    </location>
</feature>
<dbReference type="AlphaFoldDB" id="A0AAT9FLK9"/>
<accession>A0AAT9FLK9</accession>
<dbReference type="EMBL" id="AP026866">
    <property type="protein sequence ID" value="BDS06895.1"/>
    <property type="molecule type" value="Genomic_DNA"/>
</dbReference>
<sequence length="247" mass="27455">MKTPKRKLTKHLTKTAAVALTLCLLSNVNAQRRGPVGPPRGGGGTGVTDAPVARHFDINELGSVRDKFAAYKKLNFEGAGFYTKNDRELRVAHTKTYLLIRNSLIEDRLEEDTGRNATAALMTIGQEAKKLLVDKEALSDEDAESILGKIQALAKRIEGARLNKINADTLTPKINERQVTMEEIYLFAVDRNTASKGQAATLRRHLTSLEDKESRAKTDSSVSDREREKLVEDTIDVWQAFVRVLKP</sequence>
<evidence type="ECO:0000256" key="1">
    <source>
        <dbReference type="SAM" id="SignalP"/>
    </source>
</evidence>
<protein>
    <submittedName>
        <fullName evidence="2">Uncharacterized protein</fullName>
    </submittedName>
</protein>
<organism evidence="2">
    <name type="scientific">Oceaniferula spumae</name>
    <dbReference type="NCBI Taxonomy" id="2979115"/>
    <lineage>
        <taxon>Bacteria</taxon>
        <taxon>Pseudomonadati</taxon>
        <taxon>Verrucomicrobiota</taxon>
        <taxon>Verrucomicrobiia</taxon>
        <taxon>Verrucomicrobiales</taxon>
        <taxon>Verrucomicrobiaceae</taxon>
        <taxon>Oceaniferula</taxon>
    </lineage>
</organism>
<proteinExistence type="predicted"/>
<feature type="signal peptide" evidence="1">
    <location>
        <begin position="1"/>
        <end position="30"/>
    </location>
</feature>
<gene>
    <name evidence="2" type="ORF">NT6N_19350</name>
</gene>
<evidence type="ECO:0000313" key="2">
    <source>
        <dbReference type="EMBL" id="BDS06895.1"/>
    </source>
</evidence>
<reference evidence="2" key="1">
    <citation type="submission" date="2024-07" db="EMBL/GenBank/DDBJ databases">
        <title>Complete genome sequence of Verrucomicrobiaceae bacterium NT6N.</title>
        <authorList>
            <person name="Huang C."/>
            <person name="Takami H."/>
            <person name="Hamasaki K."/>
        </authorList>
    </citation>
    <scope>NUCLEOTIDE SEQUENCE</scope>
    <source>
        <strain evidence="2">NT6N</strain>
    </source>
</reference>
<keyword evidence="1" id="KW-0732">Signal</keyword>
<dbReference type="KEGG" id="osu:NT6N_19350"/>